<keyword evidence="3" id="KW-1185">Reference proteome</keyword>
<dbReference type="EMBL" id="CP076128">
    <property type="protein sequence ID" value="QWG08478.1"/>
    <property type="molecule type" value="Genomic_DNA"/>
</dbReference>
<name>A0ABX8GYJ6_9BACT</name>
<gene>
    <name evidence="2" type="ORF">KM029_05945</name>
</gene>
<keyword evidence="1" id="KW-0472">Membrane</keyword>
<organism evidence="2 3">
    <name type="scientific">Flammeovirga kamogawensis</name>
    <dbReference type="NCBI Taxonomy" id="373891"/>
    <lineage>
        <taxon>Bacteria</taxon>
        <taxon>Pseudomonadati</taxon>
        <taxon>Bacteroidota</taxon>
        <taxon>Cytophagia</taxon>
        <taxon>Cytophagales</taxon>
        <taxon>Flammeovirgaceae</taxon>
        <taxon>Flammeovirga</taxon>
    </lineage>
</organism>
<protein>
    <recommendedName>
        <fullName evidence="4">Oligosaccharide repeat unit polymerase</fullName>
    </recommendedName>
</protein>
<feature type="transmembrane region" description="Helical" evidence="1">
    <location>
        <begin position="85"/>
        <end position="102"/>
    </location>
</feature>
<feature type="transmembrane region" description="Helical" evidence="1">
    <location>
        <begin position="213"/>
        <end position="233"/>
    </location>
</feature>
<feature type="transmembrane region" description="Helical" evidence="1">
    <location>
        <begin position="39"/>
        <end position="57"/>
    </location>
</feature>
<evidence type="ECO:0000313" key="3">
    <source>
        <dbReference type="Proteomes" id="UP000682802"/>
    </source>
</evidence>
<evidence type="ECO:0000256" key="1">
    <source>
        <dbReference type="SAM" id="Phobius"/>
    </source>
</evidence>
<proteinExistence type="predicted"/>
<dbReference type="Proteomes" id="UP000682802">
    <property type="component" value="Chromosome 1"/>
</dbReference>
<sequence>MKDINNESSLFISIYLIFENLITIPLIYLYIFKNIPNKIKLLFLILIIINIALGFLSGMKEDIIKIFVILFLFSYFFKEFDIKKIIIPILIFLILYPISNNYRSNINSGFYNNKTEALQNAFFVTLNDGINLTNSYNNYSDRSDISFYYYSAFYVKNKWYEYQELNRYIFLPIYWFIPRIVWNDKPKKNIGNEYYQLLTNRTSINSQSIGTFGWAYLEGFFSGLFPFALLGLFIKNFQYFFDRNHNLFSFLIVNIFLIFLLKLENDIFFFITGLLKSLFLLMLILKILRINKI</sequence>
<feature type="transmembrane region" description="Helical" evidence="1">
    <location>
        <begin position="267"/>
        <end position="288"/>
    </location>
</feature>
<feature type="transmembrane region" description="Helical" evidence="1">
    <location>
        <begin position="12"/>
        <end position="32"/>
    </location>
</feature>
<dbReference type="RefSeq" id="WP_144072394.1">
    <property type="nucleotide sequence ID" value="NZ_CP076128.1"/>
</dbReference>
<accession>A0ABX8GYJ6</accession>
<reference evidence="2 3" key="1">
    <citation type="submission" date="2021-05" db="EMBL/GenBank/DDBJ databases">
        <title>Comparative genomic studies on the polysaccharide-degrading batcterial strains of the Flammeovirga genus.</title>
        <authorList>
            <person name="Zewei F."/>
            <person name="Zheng Z."/>
            <person name="Yu L."/>
            <person name="Ruyue G."/>
            <person name="Yanhong M."/>
            <person name="Yuanyuan C."/>
            <person name="Jingyan G."/>
            <person name="Wenjun H."/>
        </authorList>
    </citation>
    <scope>NUCLEOTIDE SEQUENCE [LARGE SCALE GENOMIC DNA]</scope>
    <source>
        <strain evidence="2 3">YS10</strain>
    </source>
</reference>
<evidence type="ECO:0000313" key="2">
    <source>
        <dbReference type="EMBL" id="QWG08478.1"/>
    </source>
</evidence>
<evidence type="ECO:0008006" key="4">
    <source>
        <dbReference type="Google" id="ProtNLM"/>
    </source>
</evidence>
<keyword evidence="1" id="KW-1133">Transmembrane helix</keyword>
<feature type="transmembrane region" description="Helical" evidence="1">
    <location>
        <begin position="245"/>
        <end position="261"/>
    </location>
</feature>
<keyword evidence="1" id="KW-0812">Transmembrane</keyword>